<accession>A0ABQ0DW99</accession>
<dbReference type="CDD" id="cd09358">
    <property type="entry name" value="LIM_Mical_like"/>
    <property type="match status" value="1"/>
</dbReference>
<evidence type="ECO:0000256" key="1">
    <source>
        <dbReference type="ARBA" id="ARBA00022723"/>
    </source>
</evidence>
<sequence>MSTCPVCGKKAYQMESIVIEGITMHKNCFRCSVCKKTLNGSNFAKNHGIYYCKVHFQQMFKEKGNYDEGFGYTKRSANWEKKDEEHHAEPKKEEPKKEEPKKEEPKKEEPKKEEPKKEEPKKEECHAEPKKEECHAEPKKEEPTFSPETKTLIENILKQLDKIDGTCTKLESCGIITPVSSNQIDQIFDRLDAALCKLEKK</sequence>
<dbReference type="SMART" id="SM00132">
    <property type="entry name" value="LIM"/>
    <property type="match status" value="1"/>
</dbReference>
<keyword evidence="8" id="KW-1185">Reference proteome</keyword>
<proteinExistence type="predicted"/>
<feature type="compositionally biased region" description="Basic and acidic residues" evidence="5">
    <location>
        <begin position="79"/>
        <end position="143"/>
    </location>
</feature>
<evidence type="ECO:0000313" key="8">
    <source>
        <dbReference type="Proteomes" id="UP001628156"/>
    </source>
</evidence>
<gene>
    <name evidence="7" type="ORF">ENUP19_0317G0048</name>
</gene>
<keyword evidence="3 4" id="KW-0440">LIM domain</keyword>
<feature type="domain" description="LIM zinc-binding" evidence="6">
    <location>
        <begin position="2"/>
        <end position="62"/>
    </location>
</feature>
<keyword evidence="2 4" id="KW-0862">Zinc</keyword>
<reference evidence="7 8" key="1">
    <citation type="journal article" date="2019" name="PLoS Negl. Trop. Dis.">
        <title>Whole genome sequencing of Entamoeba nuttalli reveals mammalian host-related molecular signatures and a novel octapeptide-repeat surface protein.</title>
        <authorList>
            <person name="Tanaka M."/>
            <person name="Makiuchi T."/>
            <person name="Komiyama T."/>
            <person name="Shiina T."/>
            <person name="Osaki K."/>
            <person name="Tachibana H."/>
        </authorList>
    </citation>
    <scope>NUCLEOTIDE SEQUENCE [LARGE SCALE GENOMIC DNA]</scope>
    <source>
        <strain evidence="7 8">P19-061405</strain>
    </source>
</reference>
<evidence type="ECO:0000259" key="6">
    <source>
        <dbReference type="PROSITE" id="PS50023"/>
    </source>
</evidence>
<keyword evidence="1 4" id="KW-0479">Metal-binding</keyword>
<evidence type="ECO:0000256" key="2">
    <source>
        <dbReference type="ARBA" id="ARBA00022833"/>
    </source>
</evidence>
<dbReference type="InterPro" id="IPR001781">
    <property type="entry name" value="Znf_LIM"/>
</dbReference>
<dbReference type="EMBL" id="BAAFRS010000317">
    <property type="protein sequence ID" value="GAB1227043.1"/>
    <property type="molecule type" value="Genomic_DNA"/>
</dbReference>
<evidence type="ECO:0000256" key="3">
    <source>
        <dbReference type="ARBA" id="ARBA00023038"/>
    </source>
</evidence>
<evidence type="ECO:0000256" key="5">
    <source>
        <dbReference type="SAM" id="MobiDB-lite"/>
    </source>
</evidence>
<dbReference type="SUPFAM" id="SSF57716">
    <property type="entry name" value="Glucocorticoid receptor-like (DNA-binding domain)"/>
    <property type="match status" value="2"/>
</dbReference>
<dbReference type="PROSITE" id="PS50023">
    <property type="entry name" value="LIM_DOMAIN_2"/>
    <property type="match status" value="1"/>
</dbReference>
<evidence type="ECO:0000313" key="7">
    <source>
        <dbReference type="EMBL" id="GAB1227043.1"/>
    </source>
</evidence>
<dbReference type="Pfam" id="PF00412">
    <property type="entry name" value="LIM"/>
    <property type="match status" value="1"/>
</dbReference>
<dbReference type="PANTHER" id="PTHR24206">
    <property type="entry name" value="OS06G0237300 PROTEIN"/>
    <property type="match status" value="1"/>
</dbReference>
<protein>
    <recommendedName>
        <fullName evidence="6">LIM zinc-binding domain-containing protein</fullName>
    </recommendedName>
</protein>
<comment type="caution">
    <text evidence="7">The sequence shown here is derived from an EMBL/GenBank/DDBJ whole genome shotgun (WGS) entry which is preliminary data.</text>
</comment>
<dbReference type="Gene3D" id="2.10.110.10">
    <property type="entry name" value="Cysteine Rich Protein"/>
    <property type="match status" value="1"/>
</dbReference>
<name>A0ABQ0DW99_9EUKA</name>
<feature type="region of interest" description="Disordered" evidence="5">
    <location>
        <begin position="79"/>
        <end position="148"/>
    </location>
</feature>
<organism evidence="7 8">
    <name type="scientific">Entamoeba nuttalli</name>
    <dbReference type="NCBI Taxonomy" id="412467"/>
    <lineage>
        <taxon>Eukaryota</taxon>
        <taxon>Amoebozoa</taxon>
        <taxon>Evosea</taxon>
        <taxon>Archamoebae</taxon>
        <taxon>Mastigamoebida</taxon>
        <taxon>Entamoebidae</taxon>
        <taxon>Entamoeba</taxon>
    </lineage>
</organism>
<dbReference type="Proteomes" id="UP001628156">
    <property type="component" value="Unassembled WGS sequence"/>
</dbReference>
<evidence type="ECO:0000256" key="4">
    <source>
        <dbReference type="PROSITE-ProRule" id="PRU00125"/>
    </source>
</evidence>